<feature type="compositionally biased region" description="Basic and acidic residues" evidence="8">
    <location>
        <begin position="336"/>
        <end position="348"/>
    </location>
</feature>
<keyword evidence="9" id="KW-1133">Transmembrane helix</keyword>
<feature type="compositionally biased region" description="Low complexity" evidence="8">
    <location>
        <begin position="289"/>
        <end position="305"/>
    </location>
</feature>
<dbReference type="PROSITE" id="PS00107">
    <property type="entry name" value="PROTEIN_KINASE_ATP"/>
    <property type="match status" value="1"/>
</dbReference>
<evidence type="ECO:0000256" key="2">
    <source>
        <dbReference type="ARBA" id="ARBA00022527"/>
    </source>
</evidence>
<dbReference type="CDD" id="cd14014">
    <property type="entry name" value="STKc_PknB_like"/>
    <property type="match status" value="1"/>
</dbReference>
<evidence type="ECO:0000256" key="1">
    <source>
        <dbReference type="ARBA" id="ARBA00012513"/>
    </source>
</evidence>
<dbReference type="PANTHER" id="PTHR43289">
    <property type="entry name" value="MITOGEN-ACTIVATED PROTEIN KINASE KINASE KINASE 20-RELATED"/>
    <property type="match status" value="1"/>
</dbReference>
<dbReference type="Proteomes" id="UP000185511">
    <property type="component" value="Chromosome"/>
</dbReference>
<sequence>MSDEGRLVAGRYRLDRRIGSGAMGVVWQGTDDRLGRVVAIKQLLLQPGLSPAETEEARQRAMREGRIAARLQHQNAIAVYDVAEDDGQPCLIMEYLPSDSLATALTERGPLPPTEVARIGASVAGALAAAHAAGIVHRDIKPGNILLGHNGEVKITDFGISRATGDVTVTKTGMLAGTPAYLAPEVAKGYDPGFGADVFSLGATLYAAVEGEPPFGTHENTLALLHLVAAGRINPPRQAGPLTALLMRLLRAEPIERPTMAQAREGMQAVAAGRPAPGPPMPAGPPRPAAAHGAAAPKPAGGPTPTRLDARPVTDRPEQARTVSTAAQAPQGAHQPKPEPRPTRNEPEEGFRGRAVLLTAVAVIAAALIGVLIAGVFFTENNGAAGGAGAAGPSTSESAETTTEAPPSEEAPPVVDTPERSIPREEAPSVTEEDEDEQGEDEDEDSEQSRPERSEALVAQYFDLLPDNYQQAFNLLDSDFQGDFGGYESWWGDSVESVTITRGPDFRRGRVRVDLHFVRTDGVEVDERWDIHIEGEGDDLRIGKVDK</sequence>
<dbReference type="GO" id="GO:0005524">
    <property type="term" value="F:ATP binding"/>
    <property type="evidence" value="ECO:0007669"/>
    <property type="project" value="UniProtKB-UniRule"/>
</dbReference>
<name>A0AAC9LIS3_9PSEU</name>
<dbReference type="KEGG" id="acad:UA74_27790"/>
<evidence type="ECO:0000256" key="3">
    <source>
        <dbReference type="ARBA" id="ARBA00022679"/>
    </source>
</evidence>
<accession>A0AAC9LIS3</accession>
<feature type="compositionally biased region" description="Basic and acidic residues" evidence="8">
    <location>
        <begin position="308"/>
        <end position="319"/>
    </location>
</feature>
<dbReference type="EC" id="2.7.11.1" evidence="1"/>
<keyword evidence="3" id="KW-0808">Transferase</keyword>
<dbReference type="Pfam" id="PF00069">
    <property type="entry name" value="Pkinase"/>
    <property type="match status" value="1"/>
</dbReference>
<keyword evidence="2" id="KW-0723">Serine/threonine-protein kinase</keyword>
<reference evidence="12" key="1">
    <citation type="submission" date="2016-06" db="EMBL/GenBank/DDBJ databases">
        <title>Complete genome sequence of Actinoalloteichus fjordicus DSM 46855 (=ADI127-17), type strain of the new species Actinoalloteichus fjordicus.</title>
        <authorList>
            <person name="Ruckert C."/>
            <person name="Nouioui I."/>
            <person name="Willmese J."/>
            <person name="van Wezel G."/>
            <person name="Klenk H.-P."/>
            <person name="Kalinowski J."/>
            <person name="Zotchev S.B."/>
        </authorList>
    </citation>
    <scope>NUCLEOTIDE SEQUENCE [LARGE SCALE GENOMIC DNA]</scope>
    <source>
        <strain evidence="12">ADI127-7</strain>
    </source>
</reference>
<feature type="compositionally biased region" description="Basic and acidic residues" evidence="8">
    <location>
        <begin position="417"/>
        <end position="427"/>
    </location>
</feature>
<dbReference type="AlphaFoldDB" id="A0AAC9LIS3"/>
<feature type="region of interest" description="Disordered" evidence="8">
    <location>
        <begin position="271"/>
        <end position="348"/>
    </location>
</feature>
<evidence type="ECO:0000313" key="12">
    <source>
        <dbReference type="Proteomes" id="UP000185511"/>
    </source>
</evidence>
<feature type="compositionally biased region" description="Pro residues" evidence="8">
    <location>
        <begin position="276"/>
        <end position="288"/>
    </location>
</feature>
<gene>
    <name evidence="11" type="ORF">UA74_27790</name>
</gene>
<dbReference type="InterPro" id="IPR000719">
    <property type="entry name" value="Prot_kinase_dom"/>
</dbReference>
<dbReference type="PROSITE" id="PS00108">
    <property type="entry name" value="PROTEIN_KINASE_ST"/>
    <property type="match status" value="1"/>
</dbReference>
<organism evidence="11 12">
    <name type="scientific">Actinoalloteichus fjordicus</name>
    <dbReference type="NCBI Taxonomy" id="1612552"/>
    <lineage>
        <taxon>Bacteria</taxon>
        <taxon>Bacillati</taxon>
        <taxon>Actinomycetota</taxon>
        <taxon>Actinomycetes</taxon>
        <taxon>Pseudonocardiales</taxon>
        <taxon>Pseudonocardiaceae</taxon>
        <taxon>Actinoalloteichus</taxon>
    </lineage>
</organism>
<feature type="transmembrane region" description="Helical" evidence="9">
    <location>
        <begin position="355"/>
        <end position="378"/>
    </location>
</feature>
<dbReference type="PANTHER" id="PTHR43289:SF6">
    <property type="entry name" value="SERINE_THREONINE-PROTEIN KINASE NEKL-3"/>
    <property type="match status" value="1"/>
</dbReference>
<dbReference type="SUPFAM" id="SSF56112">
    <property type="entry name" value="Protein kinase-like (PK-like)"/>
    <property type="match status" value="1"/>
</dbReference>
<evidence type="ECO:0000256" key="6">
    <source>
        <dbReference type="ARBA" id="ARBA00022840"/>
    </source>
</evidence>
<dbReference type="InterPro" id="IPR011009">
    <property type="entry name" value="Kinase-like_dom_sf"/>
</dbReference>
<dbReference type="PROSITE" id="PS50011">
    <property type="entry name" value="PROTEIN_KINASE_DOM"/>
    <property type="match status" value="1"/>
</dbReference>
<dbReference type="InterPro" id="IPR008271">
    <property type="entry name" value="Ser/Thr_kinase_AS"/>
</dbReference>
<keyword evidence="9" id="KW-0472">Membrane</keyword>
<evidence type="ECO:0000256" key="4">
    <source>
        <dbReference type="ARBA" id="ARBA00022741"/>
    </source>
</evidence>
<dbReference type="SMART" id="SM00220">
    <property type="entry name" value="S_TKc"/>
    <property type="match status" value="1"/>
</dbReference>
<evidence type="ECO:0000256" key="7">
    <source>
        <dbReference type="PROSITE-ProRule" id="PRU10141"/>
    </source>
</evidence>
<feature type="domain" description="Protein kinase" evidence="10">
    <location>
        <begin position="12"/>
        <end position="270"/>
    </location>
</feature>
<feature type="binding site" evidence="7">
    <location>
        <position position="41"/>
    </location>
    <ligand>
        <name>ATP</name>
        <dbReference type="ChEBI" id="CHEBI:30616"/>
    </ligand>
</feature>
<dbReference type="RefSeq" id="WP_075742865.1">
    <property type="nucleotide sequence ID" value="NZ_CP016076.1"/>
</dbReference>
<dbReference type="Gene3D" id="3.30.200.20">
    <property type="entry name" value="Phosphorylase Kinase, domain 1"/>
    <property type="match status" value="1"/>
</dbReference>
<dbReference type="Gene3D" id="1.10.510.10">
    <property type="entry name" value="Transferase(Phosphotransferase) domain 1"/>
    <property type="match status" value="1"/>
</dbReference>
<evidence type="ECO:0000256" key="8">
    <source>
        <dbReference type="SAM" id="MobiDB-lite"/>
    </source>
</evidence>
<evidence type="ECO:0000256" key="9">
    <source>
        <dbReference type="SAM" id="Phobius"/>
    </source>
</evidence>
<dbReference type="GO" id="GO:0004674">
    <property type="term" value="F:protein serine/threonine kinase activity"/>
    <property type="evidence" value="ECO:0007669"/>
    <property type="project" value="UniProtKB-KW"/>
</dbReference>
<feature type="compositionally biased region" description="Low complexity" evidence="8">
    <location>
        <begin position="391"/>
        <end position="413"/>
    </location>
</feature>
<evidence type="ECO:0000313" key="11">
    <source>
        <dbReference type="EMBL" id="APU17559.1"/>
    </source>
</evidence>
<keyword evidence="5 11" id="KW-0418">Kinase</keyword>
<dbReference type="InterPro" id="IPR017441">
    <property type="entry name" value="Protein_kinase_ATP_BS"/>
</dbReference>
<feature type="compositionally biased region" description="Acidic residues" evidence="8">
    <location>
        <begin position="431"/>
        <end position="446"/>
    </location>
</feature>
<evidence type="ECO:0000256" key="5">
    <source>
        <dbReference type="ARBA" id="ARBA00022777"/>
    </source>
</evidence>
<keyword evidence="12" id="KW-1185">Reference proteome</keyword>
<dbReference type="EMBL" id="CP016076">
    <property type="protein sequence ID" value="APU17559.1"/>
    <property type="molecule type" value="Genomic_DNA"/>
</dbReference>
<protein>
    <recommendedName>
        <fullName evidence="1">non-specific serine/threonine protein kinase</fullName>
        <ecNumber evidence="1">2.7.11.1</ecNumber>
    </recommendedName>
</protein>
<feature type="region of interest" description="Disordered" evidence="8">
    <location>
        <begin position="385"/>
        <end position="453"/>
    </location>
</feature>
<keyword evidence="6 7" id="KW-0067">ATP-binding</keyword>
<proteinExistence type="predicted"/>
<keyword evidence="9" id="KW-0812">Transmembrane</keyword>
<keyword evidence="4 7" id="KW-0547">Nucleotide-binding</keyword>
<evidence type="ECO:0000259" key="10">
    <source>
        <dbReference type="PROSITE" id="PS50011"/>
    </source>
</evidence>